<gene>
    <name evidence="2" type="ORF">G6F64_012109</name>
</gene>
<dbReference type="Gene3D" id="2.60.40.640">
    <property type="match status" value="2"/>
</dbReference>
<dbReference type="EMBL" id="JAANQT010003395">
    <property type="protein sequence ID" value="KAG1301092.1"/>
    <property type="molecule type" value="Genomic_DNA"/>
</dbReference>
<dbReference type="GO" id="GO:0005829">
    <property type="term" value="C:cytosol"/>
    <property type="evidence" value="ECO:0007669"/>
    <property type="project" value="TreeGrafter"/>
</dbReference>
<dbReference type="SMART" id="SM01017">
    <property type="entry name" value="Arrestin_C"/>
    <property type="match status" value="1"/>
</dbReference>
<organism evidence="2 3">
    <name type="scientific">Rhizopus oryzae</name>
    <name type="common">Mucormycosis agent</name>
    <name type="synonym">Rhizopus arrhizus var. delemar</name>
    <dbReference type="NCBI Taxonomy" id="64495"/>
    <lineage>
        <taxon>Eukaryota</taxon>
        <taxon>Fungi</taxon>
        <taxon>Fungi incertae sedis</taxon>
        <taxon>Mucoromycota</taxon>
        <taxon>Mucoromycotina</taxon>
        <taxon>Mucoromycetes</taxon>
        <taxon>Mucorales</taxon>
        <taxon>Mucorineae</taxon>
        <taxon>Rhizopodaceae</taxon>
        <taxon>Rhizopus</taxon>
    </lineage>
</organism>
<name>A0A9P7BM12_RHIOR</name>
<dbReference type="PANTHER" id="PTHR11188:SF17">
    <property type="entry name" value="FI21816P1"/>
    <property type="match status" value="1"/>
</dbReference>
<dbReference type="Pfam" id="PF00339">
    <property type="entry name" value="Arrestin_N"/>
    <property type="match status" value="1"/>
</dbReference>
<protein>
    <recommendedName>
        <fullName evidence="1">Arrestin C-terminal-like domain-containing protein</fullName>
    </recommendedName>
</protein>
<dbReference type="InterPro" id="IPR050357">
    <property type="entry name" value="Arrestin_domain-protein"/>
</dbReference>
<reference evidence="2" key="1">
    <citation type="journal article" date="2020" name="Microb. Genom.">
        <title>Genetic diversity of clinical and environmental Mucorales isolates obtained from an investigation of mucormycosis cases among solid organ transplant recipients.</title>
        <authorList>
            <person name="Nguyen M.H."/>
            <person name="Kaul D."/>
            <person name="Muto C."/>
            <person name="Cheng S.J."/>
            <person name="Richter R.A."/>
            <person name="Bruno V.M."/>
            <person name="Liu G."/>
            <person name="Beyhan S."/>
            <person name="Sundermann A.J."/>
            <person name="Mounaud S."/>
            <person name="Pasculle A.W."/>
            <person name="Nierman W.C."/>
            <person name="Driscoll E."/>
            <person name="Cumbie R."/>
            <person name="Clancy C.J."/>
            <person name="Dupont C.L."/>
        </authorList>
    </citation>
    <scope>NUCLEOTIDE SEQUENCE</scope>
    <source>
        <strain evidence="2">GL11</strain>
    </source>
</reference>
<dbReference type="GO" id="GO:0030674">
    <property type="term" value="F:protein-macromolecule adaptor activity"/>
    <property type="evidence" value="ECO:0007669"/>
    <property type="project" value="TreeGrafter"/>
</dbReference>
<dbReference type="GO" id="GO:0070086">
    <property type="term" value="P:ubiquitin-dependent endocytosis"/>
    <property type="evidence" value="ECO:0007669"/>
    <property type="project" value="TreeGrafter"/>
</dbReference>
<comment type="caution">
    <text evidence="2">The sequence shown here is derived from an EMBL/GenBank/DDBJ whole genome shotgun (WGS) entry which is preliminary data.</text>
</comment>
<evidence type="ECO:0000313" key="3">
    <source>
        <dbReference type="Proteomes" id="UP000716291"/>
    </source>
</evidence>
<dbReference type="SUPFAM" id="SSF81296">
    <property type="entry name" value="E set domains"/>
    <property type="match status" value="1"/>
</dbReference>
<dbReference type="InterPro" id="IPR011021">
    <property type="entry name" value="Arrestin-like_N"/>
</dbReference>
<dbReference type="InterPro" id="IPR014752">
    <property type="entry name" value="Arrestin-like_C"/>
</dbReference>
<evidence type="ECO:0000259" key="1">
    <source>
        <dbReference type="SMART" id="SM01017"/>
    </source>
</evidence>
<dbReference type="GO" id="GO:0031625">
    <property type="term" value="F:ubiquitin protein ligase binding"/>
    <property type="evidence" value="ECO:0007669"/>
    <property type="project" value="TreeGrafter"/>
</dbReference>
<sequence length="346" mass="39531">MVNKSNTKLRIHLENEHLIMYGSSTESSGCVLRGALSLKLKKSTSFKSLNLCFIGKVSVSWNQVGNGCERKFYDTRTVISHTWPFLSSQHKKLHSLSAGMHTFDFELVLPGNLPESTFVDKYYNVEYQLTAMAEKCAFSRNYIARRDVHLSRQRPNMDYLDPITVTNQWQDKLSCQVSLPTKVYTYGDTIPLQITLVPLTTDDIQLRYVSCTFKEYLTCRAVNGWFNGKNKSQGRLVEYTRKDRPDRRQMMINMKVPPSVTDIQCDAHNESVRVRHQLKLILSFEHSPGDVCELIVVLPIVIAITDSIGVLPSYEDVWQTLPYHPFLILTPSTASIIPPSYHSMVV</sequence>
<keyword evidence="3" id="KW-1185">Reference proteome</keyword>
<dbReference type="PANTHER" id="PTHR11188">
    <property type="entry name" value="ARRESTIN DOMAIN CONTAINING PROTEIN"/>
    <property type="match status" value="1"/>
</dbReference>
<dbReference type="AlphaFoldDB" id="A0A9P7BM12"/>
<accession>A0A9P7BM12</accession>
<dbReference type="Pfam" id="PF02752">
    <property type="entry name" value="Arrestin_C"/>
    <property type="match status" value="1"/>
</dbReference>
<dbReference type="InterPro" id="IPR014756">
    <property type="entry name" value="Ig_E-set"/>
</dbReference>
<dbReference type="InterPro" id="IPR011022">
    <property type="entry name" value="Arrestin_C-like"/>
</dbReference>
<evidence type="ECO:0000313" key="2">
    <source>
        <dbReference type="EMBL" id="KAG1301092.1"/>
    </source>
</evidence>
<proteinExistence type="predicted"/>
<dbReference type="GO" id="GO:0005886">
    <property type="term" value="C:plasma membrane"/>
    <property type="evidence" value="ECO:0007669"/>
    <property type="project" value="TreeGrafter"/>
</dbReference>
<feature type="domain" description="Arrestin C-terminal-like" evidence="1">
    <location>
        <begin position="169"/>
        <end position="307"/>
    </location>
</feature>
<dbReference type="Proteomes" id="UP000716291">
    <property type="component" value="Unassembled WGS sequence"/>
</dbReference>